<dbReference type="InterPro" id="IPR057379">
    <property type="entry name" value="PH_SPO71"/>
</dbReference>
<dbReference type="InterPro" id="IPR040345">
    <property type="entry name" value="Mug56/Spo71"/>
</dbReference>
<feature type="compositionally biased region" description="Low complexity" evidence="1">
    <location>
        <begin position="281"/>
        <end position="290"/>
    </location>
</feature>
<sequence length="1130" mass="128804">MTAVVRDGEMDSTGPPSEQPVPTVSRQSRSHDTLECGSFTAQKLKHGSPDHLHVTNRRFFIGPLPKGWGQNRRRHWYKSCLGIRDYSSRNQTFSADISAGYQRQSTRFMGPSSTTRFKPSFPQPDDVEAEVEDQDEEQDEDQDQEGRIQQQHSTTENGQTAGGSQIGPRVIRSIDAGREAQRRDEDTAYFGLSHPNIKRIQNQERPKNSPLATNSSLVVRMSSDDNVPEAYFTAPDTEPQSATPEVNPMPQDNTKSQDRKSTESGQLQSSSSLPYRNSYATTGTSGISTTDGQGLETDVGSLSSLIPHNKPPPLSTPRDRRQPKPQQLELRPQEPRGEADQTEAELAESQQPSKLINRVISDRVRFGVEERIGNGQRRLQNHLGLSDDSRTNRKQKRQARRHGEVLRAEKMLVRIDVTAQTVPNLYNDNASLKIETRPVENWREYLVVCRQGYDEQTPYLLQFYKTRVIPQVQGAKVKRKYAHEVKLSQGQANVNLFSTLDKTVVVWHPTKMDGTRIFIMRARAAAHSVEWYTFIRKVLGWKQPSSLFVHAPDLDVSLVLQNPFERFAKDNYDENEGTLLNSMGEEQAVSTGIIRTCMDTLAECSEWSQILDIWKKSEKMGLAWRRYDRIEWIQGGNEERMYGTMAMRTSHDLELRPKRHYPTSTAVEPSEPLMEEPSPIEGFLILLTSQQGTHRRWGKNFSKRLYFYSEDQYLCFCKPTKASTPPAPKRPNVPEAESSTAPETISGTPVMYKVDPYPIENGQISWLRNGGNKSYARYCDEAAYAENRRNTNNLSQAEGYFNLCRVTEIRTVSEMENGGAQRNGTNFGTQHPVTNRATTGNSSHSDSNQVFELELDDGLTVRLRAYNTETRDAWIHRLRQLTTYWKARVKADINILKSIRQRNLEKLDIDEEQESVIGQFAQKWEVARADASPELFNVCGPSGCRAIKISGHLYRKLRRRGSFSKCSVILVEGQLLIFQGAVRTLSGEQVPHTHQSRQTILDLRDCYLYSGIITSSDLLYHSQTFDNNHPSHNSTPRIYPSDGWTSADEDTATTFVIWNNTRRVLFHGEEERDGNQKTRRWRHVSRLGASGRSIVFKARSRAERDLWVLAIETEIDRLQQQEDMRIVPEK</sequence>
<feature type="domain" description="PH" evidence="2">
    <location>
        <begin position="946"/>
        <end position="1116"/>
    </location>
</feature>
<reference evidence="3 4" key="1">
    <citation type="submission" date="2014-02" db="EMBL/GenBank/DDBJ databases">
        <title>The Genome Sequence of Trichophyton interdigitale MR816.</title>
        <authorList>
            <consortium name="The Broad Institute Genomics Platform"/>
            <person name="Cuomo C.A."/>
            <person name="White T.C."/>
            <person name="Graser Y."/>
            <person name="Martinez-Rossi N."/>
            <person name="Heitman J."/>
            <person name="Young S.K."/>
            <person name="Zeng Q."/>
            <person name="Gargeya S."/>
            <person name="Abouelleil A."/>
            <person name="Alvarado L."/>
            <person name="Chapman S.B."/>
            <person name="Gainer-Dewar J."/>
            <person name="Goldberg J."/>
            <person name="Griggs A."/>
            <person name="Gujja S."/>
            <person name="Hansen M."/>
            <person name="Howarth C."/>
            <person name="Imamovic A."/>
            <person name="Larimer J."/>
            <person name="Martinez D."/>
            <person name="Murphy C."/>
            <person name="Pearson M.D."/>
            <person name="Persinoti G."/>
            <person name="Poon T."/>
            <person name="Priest M."/>
            <person name="Roberts A.D."/>
            <person name="Saif S."/>
            <person name="Shea T.D."/>
            <person name="Sykes S.N."/>
            <person name="Wortman J."/>
            <person name="Nusbaum C."/>
            <person name="Birren B."/>
        </authorList>
    </citation>
    <scope>NUCLEOTIDE SEQUENCE [LARGE SCALE GENOMIC DNA]</scope>
    <source>
        <strain evidence="3 4">MR816</strain>
    </source>
</reference>
<dbReference type="EMBL" id="AOKY01000352">
    <property type="protein sequence ID" value="KDB22463.1"/>
    <property type="molecule type" value="Genomic_DNA"/>
</dbReference>
<feature type="region of interest" description="Disordered" evidence="1">
    <location>
        <begin position="375"/>
        <end position="402"/>
    </location>
</feature>
<feature type="compositionally biased region" description="Low complexity" evidence="1">
    <location>
        <begin position="264"/>
        <end position="273"/>
    </location>
</feature>
<dbReference type="OrthoDB" id="5579281at2759"/>
<dbReference type="PANTHER" id="PTHR28076:SF1">
    <property type="entry name" value="PROSPORE MEMBRANE ADAPTER PROTEIN SPO71"/>
    <property type="match status" value="1"/>
</dbReference>
<dbReference type="GO" id="GO:0005628">
    <property type="term" value="C:prospore membrane"/>
    <property type="evidence" value="ECO:0007669"/>
    <property type="project" value="TreeGrafter"/>
</dbReference>
<evidence type="ECO:0000313" key="3">
    <source>
        <dbReference type="EMBL" id="KDB22463.1"/>
    </source>
</evidence>
<feature type="region of interest" description="Disordered" evidence="1">
    <location>
        <begin position="1"/>
        <end position="30"/>
    </location>
</feature>
<dbReference type="Pfam" id="PF15407">
    <property type="entry name" value="Spo7_2_N"/>
    <property type="match status" value="1"/>
</dbReference>
<feature type="domain" description="PH" evidence="2">
    <location>
        <begin position="677"/>
        <end position="883"/>
    </location>
</feature>
<dbReference type="PANTHER" id="PTHR28076">
    <property type="entry name" value="SPORULATION-SPECIFIC PROTEIN 71"/>
    <property type="match status" value="1"/>
</dbReference>
<feature type="compositionally biased region" description="Polar residues" evidence="1">
    <location>
        <begin position="104"/>
        <end position="117"/>
    </location>
</feature>
<dbReference type="AlphaFoldDB" id="A0A059J450"/>
<feature type="compositionally biased region" description="Basic and acidic residues" evidence="1">
    <location>
        <begin position="175"/>
        <end position="186"/>
    </location>
</feature>
<dbReference type="InterPro" id="IPR029217">
    <property type="entry name" value="Spo7_2_N"/>
</dbReference>
<dbReference type="GO" id="GO:1902657">
    <property type="term" value="P:protein localization to prospore membrane"/>
    <property type="evidence" value="ECO:0007669"/>
    <property type="project" value="InterPro"/>
</dbReference>
<dbReference type="Pfam" id="PF23207">
    <property type="entry name" value="PH_SPO71"/>
    <property type="match status" value="1"/>
</dbReference>
<accession>A0A059J450</accession>
<keyword evidence="4" id="KW-1185">Reference proteome</keyword>
<protein>
    <recommendedName>
        <fullName evidence="2">PH domain-containing protein</fullName>
    </recommendedName>
</protein>
<evidence type="ECO:0000256" key="1">
    <source>
        <dbReference type="SAM" id="MobiDB-lite"/>
    </source>
</evidence>
<dbReference type="InterPro" id="IPR001849">
    <property type="entry name" value="PH_domain"/>
</dbReference>
<feature type="compositionally biased region" description="Polar residues" evidence="1">
    <location>
        <begin position="238"/>
        <end position="254"/>
    </location>
</feature>
<feature type="region of interest" description="Disordered" evidence="1">
    <location>
        <begin position="722"/>
        <end position="749"/>
    </location>
</feature>
<feature type="region of interest" description="Disordered" evidence="1">
    <location>
        <begin position="816"/>
        <end position="846"/>
    </location>
</feature>
<name>A0A059J450_TRIIM</name>
<dbReference type="InterPro" id="IPR039486">
    <property type="entry name" value="Mug56/Spo71_PH"/>
</dbReference>
<feature type="compositionally biased region" description="Polar residues" evidence="1">
    <location>
        <begin position="14"/>
        <end position="27"/>
    </location>
</feature>
<feature type="region of interest" description="Disordered" evidence="1">
    <location>
        <begin position="104"/>
        <end position="354"/>
    </location>
</feature>
<feature type="compositionally biased region" description="Acidic residues" evidence="1">
    <location>
        <begin position="125"/>
        <end position="143"/>
    </location>
</feature>
<evidence type="ECO:0000259" key="2">
    <source>
        <dbReference type="PROSITE" id="PS50003"/>
    </source>
</evidence>
<dbReference type="STRING" id="1215338.A0A059J450"/>
<dbReference type="InterPro" id="IPR011993">
    <property type="entry name" value="PH-like_dom_sf"/>
</dbReference>
<organism evidence="3 4">
    <name type="scientific">Trichophyton interdigitale (strain MR816)</name>
    <dbReference type="NCBI Taxonomy" id="1215338"/>
    <lineage>
        <taxon>Eukaryota</taxon>
        <taxon>Fungi</taxon>
        <taxon>Dikarya</taxon>
        <taxon>Ascomycota</taxon>
        <taxon>Pezizomycotina</taxon>
        <taxon>Eurotiomycetes</taxon>
        <taxon>Eurotiomycetidae</taxon>
        <taxon>Onygenales</taxon>
        <taxon>Arthrodermataceae</taxon>
        <taxon>Trichophyton</taxon>
    </lineage>
</organism>
<gene>
    <name evidence="3" type="ORF">H109_05593</name>
</gene>
<comment type="caution">
    <text evidence="3">The sequence shown here is derived from an EMBL/GenBank/DDBJ whole genome shotgun (WGS) entry which is preliminary data.</text>
</comment>
<dbReference type="OMA" id="DRWVMSI"/>
<dbReference type="Gene3D" id="2.30.29.30">
    <property type="entry name" value="Pleckstrin-homology domain (PH domain)/Phosphotyrosine-binding domain (PTB)"/>
    <property type="match status" value="1"/>
</dbReference>
<dbReference type="HOGENOM" id="CLU_003938_0_0_1"/>
<dbReference type="PROSITE" id="PS50003">
    <property type="entry name" value="PH_DOMAIN"/>
    <property type="match status" value="2"/>
</dbReference>
<evidence type="ECO:0000313" key="4">
    <source>
        <dbReference type="Proteomes" id="UP000024533"/>
    </source>
</evidence>
<feature type="compositionally biased region" description="Polar residues" evidence="1">
    <location>
        <begin position="737"/>
        <end position="747"/>
    </location>
</feature>
<dbReference type="Pfam" id="PF15404">
    <property type="entry name" value="PH_4"/>
    <property type="match status" value="1"/>
</dbReference>
<proteinExistence type="predicted"/>
<dbReference type="SMART" id="SM01316">
    <property type="entry name" value="Spo7_2_N"/>
    <property type="match status" value="1"/>
</dbReference>
<dbReference type="Proteomes" id="UP000024533">
    <property type="component" value="Unassembled WGS sequence"/>
</dbReference>
<dbReference type="SMART" id="SM00233">
    <property type="entry name" value="PH"/>
    <property type="match status" value="2"/>
</dbReference>
<feature type="compositionally biased region" description="Polar residues" evidence="1">
    <location>
        <begin position="820"/>
        <end position="846"/>
    </location>
</feature>